<dbReference type="InterPro" id="IPR036388">
    <property type="entry name" value="WH-like_DNA-bd_sf"/>
</dbReference>
<organism evidence="5 6">
    <name type="scientific">Mucisphaera calidilacus</name>
    <dbReference type="NCBI Taxonomy" id="2527982"/>
    <lineage>
        <taxon>Bacteria</taxon>
        <taxon>Pseudomonadati</taxon>
        <taxon>Planctomycetota</taxon>
        <taxon>Phycisphaerae</taxon>
        <taxon>Phycisphaerales</taxon>
        <taxon>Phycisphaeraceae</taxon>
        <taxon>Mucisphaera</taxon>
    </lineage>
</organism>
<protein>
    <submittedName>
        <fullName evidence="5">Transcriptional repressor PagR</fullName>
    </submittedName>
</protein>
<keyword evidence="3" id="KW-0804">Transcription</keyword>
<dbReference type="AlphaFoldDB" id="A0A518BWM6"/>
<dbReference type="InterPro" id="IPR001845">
    <property type="entry name" value="HTH_ArsR_DNA-bd_dom"/>
</dbReference>
<dbReference type="SMART" id="SM00418">
    <property type="entry name" value="HTH_ARSR"/>
    <property type="match status" value="1"/>
</dbReference>
<evidence type="ECO:0000256" key="3">
    <source>
        <dbReference type="ARBA" id="ARBA00023163"/>
    </source>
</evidence>
<dbReference type="PANTHER" id="PTHR43132">
    <property type="entry name" value="ARSENICAL RESISTANCE OPERON REPRESSOR ARSR-RELATED"/>
    <property type="match status" value="1"/>
</dbReference>
<dbReference type="InterPro" id="IPR036390">
    <property type="entry name" value="WH_DNA-bd_sf"/>
</dbReference>
<dbReference type="SUPFAM" id="SSF46785">
    <property type="entry name" value="Winged helix' DNA-binding domain"/>
    <property type="match status" value="1"/>
</dbReference>
<evidence type="ECO:0000313" key="5">
    <source>
        <dbReference type="EMBL" id="QDU71382.1"/>
    </source>
</evidence>
<keyword evidence="2" id="KW-0238">DNA-binding</keyword>
<dbReference type="InterPro" id="IPR011991">
    <property type="entry name" value="ArsR-like_HTH"/>
</dbReference>
<dbReference type="PANTHER" id="PTHR43132:SF2">
    <property type="entry name" value="ARSENICAL RESISTANCE OPERON REPRESSOR ARSR-RELATED"/>
    <property type="match status" value="1"/>
</dbReference>
<dbReference type="EMBL" id="CP036280">
    <property type="protein sequence ID" value="QDU71382.1"/>
    <property type="molecule type" value="Genomic_DNA"/>
</dbReference>
<dbReference type="Gene3D" id="1.10.10.10">
    <property type="entry name" value="Winged helix-like DNA-binding domain superfamily/Winged helix DNA-binding domain"/>
    <property type="match status" value="1"/>
</dbReference>
<proteinExistence type="predicted"/>
<evidence type="ECO:0000259" key="4">
    <source>
        <dbReference type="PROSITE" id="PS50987"/>
    </source>
</evidence>
<keyword evidence="1" id="KW-0805">Transcription regulation</keyword>
<sequence>MYSTLMSCTQPTTDPLPMGLLEQAADALRVLAHPHRLKIVEILLQQRLTVGQLATELRLPQAAVSGHLTQMRAHDLLRVEREGRTAYYRICHPAAHFIINCLTTHRDQLSIHTNQEAS</sequence>
<keyword evidence="6" id="KW-1185">Reference proteome</keyword>
<dbReference type="Proteomes" id="UP000320386">
    <property type="component" value="Chromosome"/>
</dbReference>
<dbReference type="Pfam" id="PF01022">
    <property type="entry name" value="HTH_5"/>
    <property type="match status" value="1"/>
</dbReference>
<dbReference type="PROSITE" id="PS50987">
    <property type="entry name" value="HTH_ARSR_2"/>
    <property type="match status" value="1"/>
</dbReference>
<dbReference type="InterPro" id="IPR051011">
    <property type="entry name" value="Metal_resp_trans_reg"/>
</dbReference>
<dbReference type="NCBIfam" id="NF033788">
    <property type="entry name" value="HTH_metalloreg"/>
    <property type="match status" value="1"/>
</dbReference>
<name>A0A518BWM6_9BACT</name>
<evidence type="ECO:0000256" key="1">
    <source>
        <dbReference type="ARBA" id="ARBA00023015"/>
    </source>
</evidence>
<accession>A0A518BWM6</accession>
<evidence type="ECO:0000256" key="2">
    <source>
        <dbReference type="ARBA" id="ARBA00023125"/>
    </source>
</evidence>
<dbReference type="CDD" id="cd00090">
    <property type="entry name" value="HTH_ARSR"/>
    <property type="match status" value="1"/>
</dbReference>
<gene>
    <name evidence="5" type="primary">pagR</name>
    <name evidence="5" type="ORF">Pan265_12310</name>
</gene>
<reference evidence="5 6" key="1">
    <citation type="submission" date="2019-02" db="EMBL/GenBank/DDBJ databases">
        <title>Deep-cultivation of Planctomycetes and their phenomic and genomic characterization uncovers novel biology.</title>
        <authorList>
            <person name="Wiegand S."/>
            <person name="Jogler M."/>
            <person name="Boedeker C."/>
            <person name="Pinto D."/>
            <person name="Vollmers J."/>
            <person name="Rivas-Marin E."/>
            <person name="Kohn T."/>
            <person name="Peeters S.H."/>
            <person name="Heuer A."/>
            <person name="Rast P."/>
            <person name="Oberbeckmann S."/>
            <person name="Bunk B."/>
            <person name="Jeske O."/>
            <person name="Meyerdierks A."/>
            <person name="Storesund J.E."/>
            <person name="Kallscheuer N."/>
            <person name="Luecker S."/>
            <person name="Lage O.M."/>
            <person name="Pohl T."/>
            <person name="Merkel B.J."/>
            <person name="Hornburger P."/>
            <person name="Mueller R.-W."/>
            <person name="Bruemmer F."/>
            <person name="Labrenz M."/>
            <person name="Spormann A.M."/>
            <person name="Op den Camp H."/>
            <person name="Overmann J."/>
            <person name="Amann R."/>
            <person name="Jetten M.S.M."/>
            <person name="Mascher T."/>
            <person name="Medema M.H."/>
            <person name="Devos D.P."/>
            <person name="Kaster A.-K."/>
            <person name="Ovreas L."/>
            <person name="Rohde M."/>
            <person name="Galperin M.Y."/>
            <person name="Jogler C."/>
        </authorList>
    </citation>
    <scope>NUCLEOTIDE SEQUENCE [LARGE SCALE GENOMIC DNA]</scope>
    <source>
        <strain evidence="5 6">Pan265</strain>
    </source>
</reference>
<dbReference type="GO" id="GO:0003700">
    <property type="term" value="F:DNA-binding transcription factor activity"/>
    <property type="evidence" value="ECO:0007669"/>
    <property type="project" value="InterPro"/>
</dbReference>
<dbReference type="KEGG" id="mcad:Pan265_12310"/>
<dbReference type="PRINTS" id="PR00778">
    <property type="entry name" value="HTHARSR"/>
</dbReference>
<dbReference type="GO" id="GO:0003677">
    <property type="term" value="F:DNA binding"/>
    <property type="evidence" value="ECO:0007669"/>
    <property type="project" value="UniProtKB-KW"/>
</dbReference>
<evidence type="ECO:0000313" key="6">
    <source>
        <dbReference type="Proteomes" id="UP000320386"/>
    </source>
</evidence>
<feature type="domain" description="HTH arsR-type" evidence="4">
    <location>
        <begin position="16"/>
        <end position="110"/>
    </location>
</feature>